<evidence type="ECO:0000313" key="2">
    <source>
        <dbReference type="EMBL" id="OWY98728.1"/>
    </source>
</evidence>
<dbReference type="Proteomes" id="UP000198211">
    <property type="component" value="Unassembled WGS sequence"/>
</dbReference>
<evidence type="ECO:0000256" key="1">
    <source>
        <dbReference type="SAM" id="MobiDB-lite"/>
    </source>
</evidence>
<keyword evidence="3" id="KW-1185">Reference proteome</keyword>
<protein>
    <submittedName>
        <fullName evidence="2">Uncharacterized protein</fullName>
    </submittedName>
</protein>
<dbReference type="AlphaFoldDB" id="A0A225V122"/>
<reference evidence="3" key="1">
    <citation type="submission" date="2017-03" db="EMBL/GenBank/DDBJ databases">
        <title>Phytopthora megakarya and P. palmivora, two closely related causual agents of cacao black pod achieved similar genome size and gene model numbers by different mechanisms.</title>
        <authorList>
            <person name="Ali S."/>
            <person name="Shao J."/>
            <person name="Larry D.J."/>
            <person name="Kronmiller B."/>
            <person name="Shen D."/>
            <person name="Strem M.D."/>
            <person name="Melnick R.L."/>
            <person name="Guiltinan M.J."/>
            <person name="Tyler B.M."/>
            <person name="Meinhardt L.W."/>
            <person name="Bailey B.A."/>
        </authorList>
    </citation>
    <scope>NUCLEOTIDE SEQUENCE [LARGE SCALE GENOMIC DNA]</scope>
    <source>
        <strain evidence="3">zdho120</strain>
    </source>
</reference>
<name>A0A225V122_9STRA</name>
<dbReference type="EMBL" id="NBNE01009134">
    <property type="protein sequence ID" value="OWY98728.1"/>
    <property type="molecule type" value="Genomic_DNA"/>
</dbReference>
<gene>
    <name evidence="2" type="ORF">PHMEG_00030437</name>
</gene>
<feature type="compositionally biased region" description="Basic and acidic residues" evidence="1">
    <location>
        <begin position="350"/>
        <end position="384"/>
    </location>
</feature>
<comment type="caution">
    <text evidence="2">The sequence shown here is derived from an EMBL/GenBank/DDBJ whole genome shotgun (WGS) entry which is preliminary data.</text>
</comment>
<proteinExistence type="predicted"/>
<evidence type="ECO:0000313" key="3">
    <source>
        <dbReference type="Proteomes" id="UP000198211"/>
    </source>
</evidence>
<feature type="region of interest" description="Disordered" evidence="1">
    <location>
        <begin position="1"/>
        <end position="119"/>
    </location>
</feature>
<feature type="region of interest" description="Disordered" evidence="1">
    <location>
        <begin position="340"/>
        <end position="412"/>
    </location>
</feature>
<feature type="region of interest" description="Disordered" evidence="1">
    <location>
        <begin position="537"/>
        <end position="593"/>
    </location>
</feature>
<sequence length="708" mass="79427">MARNGSKATAASLGKAPAAPISTPAHIPGNTPGGGDTEHDDGRASNPHPSPHRPNSSDESEEPAPGDVDKDKSLDAQSSSDESGVEDDAPKKVPSATKSTVVEKSSSKRASRTLKMSEMECMRDSLENDRAAKKKHTAPATVTLPPSSAATLAFETTGEARLVGIPATREHLRSGTFVQDGYGGLEVLFQIKSLGLLANQTTQDVVKGLVEIERLNKELAFVRAGYEQRIQKIDEDHEFHAGKHRADLQKYLAEDRANLHGLQAQVCSLQDQLRAVQARDDAPQHPRMDVDNIMNFLDANSLSLQWPRLRALLEHCRDDIPVPTSWRTTISIMVADDPSVPTTAYVPVSRPDRDGDEEQKGGDHPQDHHRGSFLDLTRDSKSDSSKSGGKRKRSSKSPRKTNKPSQSDVPMEIQEYPSEWVRDSDASCRPDGDLLLRDVEAAREMLKPFPVIWKQLRLDVRALILYGINYEGVLEWLGEDRPVHGCFHQSSLLEMLLRMMFWNELDVTPWTKYVPRRYYVAARAKLDSLLENDDQPDLWGPLIPDDPTDQNWTNDGEEDNDEEHDDLLDGSPSGSTRAKTKRRRIVPAEIKNPAKRQLQRKTCTMLALKEHLTADEVMIIEVPRNDKVRSWVHFGVRMKWCDKSLNSPFGQTKRQVFHLTRRIVTTWTSYKGDLRTTSTNTAKFFAKRRGKICGVIVRSYYIFTNAPR</sequence>
<feature type="compositionally biased region" description="Acidic residues" evidence="1">
    <location>
        <begin position="555"/>
        <end position="568"/>
    </location>
</feature>
<feature type="compositionally biased region" description="Basic residues" evidence="1">
    <location>
        <begin position="388"/>
        <end position="402"/>
    </location>
</feature>
<accession>A0A225V122</accession>
<feature type="compositionally biased region" description="Low complexity" evidence="1">
    <location>
        <begin position="95"/>
        <end position="104"/>
    </location>
</feature>
<organism evidence="2 3">
    <name type="scientific">Phytophthora megakarya</name>
    <dbReference type="NCBI Taxonomy" id="4795"/>
    <lineage>
        <taxon>Eukaryota</taxon>
        <taxon>Sar</taxon>
        <taxon>Stramenopiles</taxon>
        <taxon>Oomycota</taxon>
        <taxon>Peronosporomycetes</taxon>
        <taxon>Peronosporales</taxon>
        <taxon>Peronosporaceae</taxon>
        <taxon>Phytophthora</taxon>
    </lineage>
</organism>